<dbReference type="InterPro" id="IPR046527">
    <property type="entry name" value="PIR2-like_helical"/>
</dbReference>
<evidence type="ECO:0000313" key="2">
    <source>
        <dbReference type="EMBL" id="GJN29006.1"/>
    </source>
</evidence>
<dbReference type="EMBL" id="BQKI01000081">
    <property type="protein sequence ID" value="GJN29006.1"/>
    <property type="molecule type" value="Genomic_DNA"/>
</dbReference>
<reference evidence="2" key="2">
    <citation type="submission" date="2021-12" db="EMBL/GenBank/DDBJ databases">
        <title>Resequencing data analysis of finger millet.</title>
        <authorList>
            <person name="Hatakeyama M."/>
            <person name="Aluri S."/>
            <person name="Balachadran M.T."/>
            <person name="Sivarajan S.R."/>
            <person name="Poveda L."/>
            <person name="Shimizu-Inatsugi R."/>
            <person name="Schlapbach R."/>
            <person name="Sreeman S.M."/>
            <person name="Shimizu K.K."/>
        </authorList>
    </citation>
    <scope>NUCLEOTIDE SEQUENCE</scope>
</reference>
<reference evidence="2" key="1">
    <citation type="journal article" date="2018" name="DNA Res.">
        <title>Multiple hybrid de novo genome assembly of finger millet, an orphan allotetraploid crop.</title>
        <authorList>
            <person name="Hatakeyama M."/>
            <person name="Aluri S."/>
            <person name="Balachadran M.T."/>
            <person name="Sivarajan S.R."/>
            <person name="Patrignani A."/>
            <person name="Gruter S."/>
            <person name="Poveda L."/>
            <person name="Shimizu-Inatsugi R."/>
            <person name="Baeten J."/>
            <person name="Francoijs K.J."/>
            <person name="Nataraja K.N."/>
            <person name="Reddy Y.A.N."/>
            <person name="Phadnis S."/>
            <person name="Ravikumar R.L."/>
            <person name="Schlapbach R."/>
            <person name="Sreeman S.M."/>
            <person name="Shimizu K.K."/>
        </authorList>
    </citation>
    <scope>NUCLEOTIDE SEQUENCE</scope>
</reference>
<dbReference type="PANTHER" id="PTHR33120">
    <property type="entry name" value="EXPRESSED PROTEIN-RELATED"/>
    <property type="match status" value="1"/>
</dbReference>
<feature type="domain" description="PIR2-like helical" evidence="1">
    <location>
        <begin position="255"/>
        <end position="348"/>
    </location>
</feature>
<evidence type="ECO:0000313" key="3">
    <source>
        <dbReference type="Proteomes" id="UP001054889"/>
    </source>
</evidence>
<organism evidence="2 3">
    <name type="scientific">Eleusine coracana subsp. coracana</name>
    <dbReference type="NCBI Taxonomy" id="191504"/>
    <lineage>
        <taxon>Eukaryota</taxon>
        <taxon>Viridiplantae</taxon>
        <taxon>Streptophyta</taxon>
        <taxon>Embryophyta</taxon>
        <taxon>Tracheophyta</taxon>
        <taxon>Spermatophyta</taxon>
        <taxon>Magnoliopsida</taxon>
        <taxon>Liliopsida</taxon>
        <taxon>Poales</taxon>
        <taxon>Poaceae</taxon>
        <taxon>PACMAD clade</taxon>
        <taxon>Chloridoideae</taxon>
        <taxon>Cynodonteae</taxon>
        <taxon>Eleusininae</taxon>
        <taxon>Eleusine</taxon>
    </lineage>
</organism>
<evidence type="ECO:0000259" key="1">
    <source>
        <dbReference type="Pfam" id="PF20235"/>
    </source>
</evidence>
<dbReference type="Pfam" id="PF20235">
    <property type="entry name" value="PIR2-like_helical"/>
    <property type="match status" value="2"/>
</dbReference>
<sequence>MGDLASAAGSGSRIYGPINFEDKFYVVILEEEIRPVLAKIEKVYSRLKIYDKESSSNNGFCFGLLDPVSNVIVNSVISPPSPHQAQGGGNHDGDDMIQRSLDGLVAFLTYLFPYLSTAEATAYIDASNADPLVAALITDRRGIRKFNFCSGSTTVAVEAALRYAAVASKHPDPQQFVTGWKLLSPHLKSLVSQLSQRSRSTTQPDAVVRHMLTTTREELLELEQSWELASSRCVSPEPEALPPFRGAMKRVLLATIHGFYLQAMARLPTAELRSRYHRSLLMGGYCYGPLDPVSNIVVNTIWYDETFPAREQTVVTLHMMSTKLLLRVVARSFYGLISFLCTRYAGLT</sequence>
<comment type="caution">
    <text evidence="2">The sequence shown here is derived from an EMBL/GenBank/DDBJ whole genome shotgun (WGS) entry which is preliminary data.</text>
</comment>
<name>A0AAV5F2E2_ELECO</name>
<accession>A0AAV5F2E2</accession>
<dbReference type="PANTHER" id="PTHR33120:SF57">
    <property type="entry name" value="PIR2-LIKE HELICAL DOMAIN-CONTAINING PROTEIN"/>
    <property type="match status" value="1"/>
</dbReference>
<protein>
    <recommendedName>
        <fullName evidence="1">PIR2-like helical domain-containing protein</fullName>
    </recommendedName>
</protein>
<feature type="domain" description="PIR2-like helical" evidence="1">
    <location>
        <begin position="56"/>
        <end position="135"/>
    </location>
</feature>
<keyword evidence="3" id="KW-1185">Reference proteome</keyword>
<dbReference type="Proteomes" id="UP001054889">
    <property type="component" value="Unassembled WGS sequence"/>
</dbReference>
<gene>
    <name evidence="2" type="primary">gb17191</name>
    <name evidence="2" type="ORF">PR202_gb17191</name>
</gene>
<proteinExistence type="predicted"/>
<dbReference type="AlphaFoldDB" id="A0AAV5F2E2"/>